<evidence type="ECO:0000313" key="9">
    <source>
        <dbReference type="EMBL" id="RFZ75549.1"/>
    </source>
</evidence>
<keyword evidence="3" id="KW-0645">Protease</keyword>
<feature type="transmembrane region" description="Helical" evidence="8">
    <location>
        <begin position="144"/>
        <end position="162"/>
    </location>
</feature>
<evidence type="ECO:0000256" key="8">
    <source>
        <dbReference type="SAM" id="Phobius"/>
    </source>
</evidence>
<reference evidence="9 10" key="1">
    <citation type="submission" date="2018-07" db="EMBL/GenBank/DDBJ databases">
        <title>New species, Clostridium PI-S10-A1B.</title>
        <authorList>
            <person name="Krishna G."/>
            <person name="Summeta K."/>
            <person name="Shikha S."/>
            <person name="Prabhu P.B."/>
            <person name="Suresh K."/>
        </authorList>
    </citation>
    <scope>NUCLEOTIDE SEQUENCE [LARGE SCALE GENOMIC DNA]</scope>
    <source>
        <strain evidence="9 10">PI-S10-A1B</strain>
    </source>
</reference>
<evidence type="ECO:0000256" key="3">
    <source>
        <dbReference type="ARBA" id="ARBA00022670"/>
    </source>
</evidence>
<dbReference type="EMBL" id="QOHO01000153">
    <property type="protein sequence ID" value="RFZ75549.1"/>
    <property type="molecule type" value="Genomic_DNA"/>
</dbReference>
<keyword evidence="7 8" id="KW-0472">Membrane</keyword>
<dbReference type="SMART" id="SM00793">
    <property type="entry name" value="AgrB"/>
    <property type="match status" value="1"/>
</dbReference>
<evidence type="ECO:0000256" key="1">
    <source>
        <dbReference type="ARBA" id="ARBA00022475"/>
    </source>
</evidence>
<keyword evidence="2" id="KW-0673">Quorum sensing</keyword>
<dbReference type="GO" id="GO:0008233">
    <property type="term" value="F:peptidase activity"/>
    <property type="evidence" value="ECO:0007669"/>
    <property type="project" value="UniProtKB-KW"/>
</dbReference>
<evidence type="ECO:0000256" key="6">
    <source>
        <dbReference type="ARBA" id="ARBA00022989"/>
    </source>
</evidence>
<feature type="transmembrane region" description="Helical" evidence="8">
    <location>
        <begin position="168"/>
        <end position="184"/>
    </location>
</feature>
<dbReference type="GO" id="GO:0009372">
    <property type="term" value="P:quorum sensing"/>
    <property type="evidence" value="ECO:0007669"/>
    <property type="project" value="UniProtKB-KW"/>
</dbReference>
<keyword evidence="1" id="KW-1003">Cell membrane</keyword>
<dbReference type="GO" id="GO:0006508">
    <property type="term" value="P:proteolysis"/>
    <property type="evidence" value="ECO:0007669"/>
    <property type="project" value="UniProtKB-KW"/>
</dbReference>
<sequence length="194" mass="21990">MEHLANALTDKLIDWKIINSEDRDLYAYGFWQGGIYIFNYASVFLIGLLFGMLWQSVVFILSYGLIRPVAGGYHARTQRNCYLFSVLLIVIVLSMLKWFPLSSIVCILVLLFSGSVIFILAPVEDENKPLDETEQMVYRHRSRIVLSVLSALTLLFLVTGLVPIANNITLSLLVSAIMLILGIIKNKRGRKTEY</sequence>
<dbReference type="AlphaFoldDB" id="A0A3E2N3H5"/>
<organism evidence="9 10">
    <name type="scientific">Lacrimispora amygdalina</name>
    <dbReference type="NCBI Taxonomy" id="253257"/>
    <lineage>
        <taxon>Bacteria</taxon>
        <taxon>Bacillati</taxon>
        <taxon>Bacillota</taxon>
        <taxon>Clostridia</taxon>
        <taxon>Lachnospirales</taxon>
        <taxon>Lachnospiraceae</taxon>
        <taxon>Lacrimispora</taxon>
    </lineage>
</organism>
<dbReference type="Pfam" id="PF04647">
    <property type="entry name" value="AgrB"/>
    <property type="match status" value="1"/>
</dbReference>
<dbReference type="GO" id="GO:0016020">
    <property type="term" value="C:membrane"/>
    <property type="evidence" value="ECO:0007669"/>
    <property type="project" value="InterPro"/>
</dbReference>
<proteinExistence type="predicted"/>
<keyword evidence="4 8" id="KW-0812">Transmembrane</keyword>
<protein>
    <submittedName>
        <fullName evidence="9">Accessory regulator AgrB</fullName>
    </submittedName>
</protein>
<gene>
    <name evidence="9" type="ORF">DS742_28385</name>
</gene>
<evidence type="ECO:0000256" key="7">
    <source>
        <dbReference type="ARBA" id="ARBA00023136"/>
    </source>
</evidence>
<dbReference type="InterPro" id="IPR006741">
    <property type="entry name" value="AgrB"/>
</dbReference>
<dbReference type="OrthoDB" id="9815055at2"/>
<evidence type="ECO:0000313" key="10">
    <source>
        <dbReference type="Proteomes" id="UP000260680"/>
    </source>
</evidence>
<evidence type="ECO:0000256" key="4">
    <source>
        <dbReference type="ARBA" id="ARBA00022692"/>
    </source>
</evidence>
<keyword evidence="5" id="KW-0378">Hydrolase</keyword>
<name>A0A3E2N3H5_9FIRM</name>
<dbReference type="Proteomes" id="UP000260680">
    <property type="component" value="Unassembled WGS sequence"/>
</dbReference>
<keyword evidence="6 8" id="KW-1133">Transmembrane helix</keyword>
<evidence type="ECO:0000256" key="5">
    <source>
        <dbReference type="ARBA" id="ARBA00022801"/>
    </source>
</evidence>
<feature type="transmembrane region" description="Helical" evidence="8">
    <location>
        <begin position="81"/>
        <end position="96"/>
    </location>
</feature>
<feature type="transmembrane region" description="Helical" evidence="8">
    <location>
        <begin position="37"/>
        <end position="61"/>
    </location>
</feature>
<comment type="caution">
    <text evidence="9">The sequence shown here is derived from an EMBL/GenBank/DDBJ whole genome shotgun (WGS) entry which is preliminary data.</text>
</comment>
<feature type="transmembrane region" description="Helical" evidence="8">
    <location>
        <begin position="102"/>
        <end position="123"/>
    </location>
</feature>
<accession>A0A3E2N3H5</accession>
<evidence type="ECO:0000256" key="2">
    <source>
        <dbReference type="ARBA" id="ARBA00022654"/>
    </source>
</evidence>